<proteinExistence type="inferred from homology"/>
<dbReference type="CTD" id="148014"/>
<reference evidence="7" key="1">
    <citation type="submission" date="2025-08" db="UniProtKB">
        <authorList>
            <consortium name="RefSeq"/>
        </authorList>
    </citation>
    <scope>IDENTIFICATION</scope>
    <source>
        <tissue evidence="7">Skeletal muscle</tissue>
    </source>
</reference>
<dbReference type="OrthoDB" id="433738at2759"/>
<gene>
    <name evidence="7" type="primary">TTC9B</name>
</gene>
<evidence type="ECO:0000313" key="7">
    <source>
        <dbReference type="RefSeq" id="XP_013911878.1"/>
    </source>
</evidence>
<name>A0A6I9XM20_9SAUR</name>
<dbReference type="PANTHER" id="PTHR11242:SF13">
    <property type="entry name" value="TETRATRICOPEPTIDE REPEAT PROTEIN 9B"/>
    <property type="match status" value="1"/>
</dbReference>
<keyword evidence="1" id="KW-0597">Phosphoprotein</keyword>
<dbReference type="PANTHER" id="PTHR11242">
    <property type="entry name" value="ARYL HYDROCARBON RECEPTOR INTERACTING PROTEIN RELATED"/>
    <property type="match status" value="1"/>
</dbReference>
<dbReference type="Proteomes" id="UP000504617">
    <property type="component" value="Unplaced"/>
</dbReference>
<keyword evidence="3" id="KW-0802">TPR repeat</keyword>
<comment type="similarity">
    <text evidence="4">Belongs to the TTC9 family.</text>
</comment>
<accession>A0A6I9XM20</accession>
<organism evidence="6 7">
    <name type="scientific">Thamnophis sirtalis</name>
    <dbReference type="NCBI Taxonomy" id="35019"/>
    <lineage>
        <taxon>Eukaryota</taxon>
        <taxon>Metazoa</taxon>
        <taxon>Chordata</taxon>
        <taxon>Craniata</taxon>
        <taxon>Vertebrata</taxon>
        <taxon>Euteleostomi</taxon>
        <taxon>Lepidosauria</taxon>
        <taxon>Squamata</taxon>
        <taxon>Bifurcata</taxon>
        <taxon>Unidentata</taxon>
        <taxon>Episquamata</taxon>
        <taxon>Toxicofera</taxon>
        <taxon>Serpentes</taxon>
        <taxon>Colubroidea</taxon>
        <taxon>Colubridae</taxon>
        <taxon>Natricinae</taxon>
        <taxon>Thamnophis</taxon>
    </lineage>
</organism>
<dbReference type="AlphaFoldDB" id="A0A6I9XM20"/>
<dbReference type="Gene3D" id="1.25.40.10">
    <property type="entry name" value="Tetratricopeptide repeat domain"/>
    <property type="match status" value="1"/>
</dbReference>
<dbReference type="InterPro" id="IPR011990">
    <property type="entry name" value="TPR-like_helical_dom_sf"/>
</dbReference>
<dbReference type="SUPFAM" id="SSF48452">
    <property type="entry name" value="TPR-like"/>
    <property type="match status" value="1"/>
</dbReference>
<evidence type="ECO:0000256" key="4">
    <source>
        <dbReference type="ARBA" id="ARBA00034486"/>
    </source>
</evidence>
<dbReference type="PROSITE" id="PS51257">
    <property type="entry name" value="PROKAR_LIPOPROTEIN"/>
    <property type="match status" value="1"/>
</dbReference>
<keyword evidence="2" id="KW-0677">Repeat</keyword>
<dbReference type="InterPro" id="IPR039663">
    <property type="entry name" value="AIP/AIPL1/TTC9"/>
</dbReference>
<evidence type="ECO:0000313" key="6">
    <source>
        <dbReference type="Proteomes" id="UP000504617"/>
    </source>
</evidence>
<protein>
    <recommendedName>
        <fullName evidence="5">Tetratricopeptide repeat protein 9A</fullName>
    </recommendedName>
</protein>
<keyword evidence="6" id="KW-1185">Reference proteome</keyword>
<dbReference type="RefSeq" id="XP_013911878.1">
    <property type="nucleotide sequence ID" value="XM_014056403.1"/>
</dbReference>
<dbReference type="KEGG" id="tsr:106541076"/>
<sequence>MEERSPYQKSCPEAGGTSLVPGTGGGACRAGCAAAAELEAKLQRAVEFKAEGHRCYKQKKLREAIGKYHRALLQLKGLEPPAAEGGGEAAAAKGSSLVAWRHLSAEQREQADNTEMECYDSLTACLLQSELVNYERVREYCLKVLAKEKGNFKATYRAGIAFYHLGDCDKALLYLKEAKCRQPTDTNVLRYIQLTEMKISRCHQREKEVTA</sequence>
<evidence type="ECO:0000256" key="2">
    <source>
        <dbReference type="ARBA" id="ARBA00022737"/>
    </source>
</evidence>
<dbReference type="FunFam" id="1.25.40.10:FF:000264">
    <property type="entry name" value="Tetratricopeptide repeat protein 9A"/>
    <property type="match status" value="1"/>
</dbReference>
<evidence type="ECO:0000256" key="1">
    <source>
        <dbReference type="ARBA" id="ARBA00022553"/>
    </source>
</evidence>
<evidence type="ECO:0000256" key="5">
    <source>
        <dbReference type="ARBA" id="ARBA00073858"/>
    </source>
</evidence>
<evidence type="ECO:0000256" key="3">
    <source>
        <dbReference type="ARBA" id="ARBA00022803"/>
    </source>
</evidence>
<dbReference type="GeneID" id="106541076"/>